<gene>
    <name evidence="2" type="ORF">EEDITHA_LOCUS12626</name>
</gene>
<reference evidence="2" key="1">
    <citation type="submission" date="2022-03" db="EMBL/GenBank/DDBJ databases">
        <authorList>
            <person name="Tunstrom K."/>
        </authorList>
    </citation>
    <scope>NUCLEOTIDE SEQUENCE</scope>
</reference>
<name>A0AAU9UH44_EUPED</name>
<organism evidence="2 3">
    <name type="scientific">Euphydryas editha</name>
    <name type="common">Edith's checkerspot</name>
    <dbReference type="NCBI Taxonomy" id="104508"/>
    <lineage>
        <taxon>Eukaryota</taxon>
        <taxon>Metazoa</taxon>
        <taxon>Ecdysozoa</taxon>
        <taxon>Arthropoda</taxon>
        <taxon>Hexapoda</taxon>
        <taxon>Insecta</taxon>
        <taxon>Pterygota</taxon>
        <taxon>Neoptera</taxon>
        <taxon>Endopterygota</taxon>
        <taxon>Lepidoptera</taxon>
        <taxon>Glossata</taxon>
        <taxon>Ditrysia</taxon>
        <taxon>Papilionoidea</taxon>
        <taxon>Nymphalidae</taxon>
        <taxon>Nymphalinae</taxon>
        <taxon>Euphydryas</taxon>
    </lineage>
</organism>
<feature type="domain" description="Retrovirus-related Pol polyprotein from transposon TNT 1-94-like beta-barrel" evidence="1">
    <location>
        <begin position="31"/>
        <end position="108"/>
    </location>
</feature>
<proteinExistence type="predicted"/>
<protein>
    <recommendedName>
        <fullName evidence="1">Retrovirus-related Pol polyprotein from transposon TNT 1-94-like beta-barrel domain-containing protein</fullName>
    </recommendedName>
</protein>
<dbReference type="EMBL" id="CAKOGL010000018">
    <property type="protein sequence ID" value="CAH2097397.1"/>
    <property type="molecule type" value="Genomic_DNA"/>
</dbReference>
<sequence length="201" mass="22440">MKRMKKNPTSDGTETTNLASVLIAHLPSQIFILDSGASSHMVNDKRFLYNFAPCNQSITTANNEVINCEGQGQIDLRFKRQINNPLLLSNVMSVPQLSCNLISISKLFKSVWPLLNNFEVIFYRKGCQIYDNKSKTTGVDNQIAYAVCCNGLFKLNACINVNTNKFSPMDLSLFLEGSQESLRATIAAGLSTELWHRRQGP</sequence>
<evidence type="ECO:0000259" key="1">
    <source>
        <dbReference type="Pfam" id="PF22936"/>
    </source>
</evidence>
<dbReference type="Pfam" id="PF22936">
    <property type="entry name" value="Pol_BBD"/>
    <property type="match status" value="1"/>
</dbReference>
<evidence type="ECO:0000313" key="2">
    <source>
        <dbReference type="EMBL" id="CAH2097397.1"/>
    </source>
</evidence>
<comment type="caution">
    <text evidence="2">The sequence shown here is derived from an EMBL/GenBank/DDBJ whole genome shotgun (WGS) entry which is preliminary data.</text>
</comment>
<dbReference type="AlphaFoldDB" id="A0AAU9UH44"/>
<evidence type="ECO:0000313" key="3">
    <source>
        <dbReference type="Proteomes" id="UP001153954"/>
    </source>
</evidence>
<dbReference type="Proteomes" id="UP001153954">
    <property type="component" value="Unassembled WGS sequence"/>
</dbReference>
<accession>A0AAU9UH44</accession>
<keyword evidence="3" id="KW-1185">Reference proteome</keyword>
<dbReference type="InterPro" id="IPR054722">
    <property type="entry name" value="PolX-like_BBD"/>
</dbReference>